<dbReference type="SMART" id="SM00575">
    <property type="entry name" value="ZnF_PMZ"/>
    <property type="match status" value="1"/>
</dbReference>
<evidence type="ECO:0000313" key="8">
    <source>
        <dbReference type="EMBL" id="MED6164837.1"/>
    </source>
</evidence>
<evidence type="ECO:0000313" key="9">
    <source>
        <dbReference type="Proteomes" id="UP001341840"/>
    </source>
</evidence>
<protein>
    <recommendedName>
        <fullName evidence="6">Protein FAR1-RELATED SEQUENCE</fullName>
    </recommendedName>
</protein>
<comment type="function">
    <text evidence="6">Putative transcription activator involved in regulating light control of development.</text>
</comment>
<evidence type="ECO:0000259" key="7">
    <source>
        <dbReference type="PROSITE" id="PS50966"/>
    </source>
</evidence>
<comment type="caution">
    <text evidence="8">The sequence shown here is derived from an EMBL/GenBank/DDBJ whole genome shotgun (WGS) entry which is preliminary data.</text>
</comment>
<reference evidence="8 9" key="1">
    <citation type="journal article" date="2023" name="Plants (Basel)">
        <title>Bridging the Gap: Combining Genomics and Transcriptomics Approaches to Understand Stylosanthes scabra, an Orphan Legume from the Brazilian Caatinga.</title>
        <authorList>
            <person name="Ferreira-Neto J.R.C."/>
            <person name="da Silva M.D."/>
            <person name="Binneck E."/>
            <person name="de Melo N.F."/>
            <person name="da Silva R.H."/>
            <person name="de Melo A.L.T.M."/>
            <person name="Pandolfi V."/>
            <person name="Bustamante F.O."/>
            <person name="Brasileiro-Vidal A.C."/>
            <person name="Benko-Iseppon A.M."/>
        </authorList>
    </citation>
    <scope>NUCLEOTIDE SEQUENCE [LARGE SCALE GENOMIC DNA]</scope>
    <source>
        <tissue evidence="8">Leaves</tissue>
    </source>
</reference>
<dbReference type="InterPro" id="IPR031052">
    <property type="entry name" value="FHY3/FAR1"/>
</dbReference>
<keyword evidence="4 6" id="KW-0862">Zinc</keyword>
<feature type="domain" description="SWIM-type" evidence="7">
    <location>
        <begin position="45"/>
        <end position="81"/>
    </location>
</feature>
<evidence type="ECO:0000256" key="6">
    <source>
        <dbReference type="RuleBase" id="RU367018"/>
    </source>
</evidence>
<evidence type="ECO:0000256" key="1">
    <source>
        <dbReference type="ARBA" id="ARBA00005889"/>
    </source>
</evidence>
<accession>A0ABU6UU65</accession>
<proteinExistence type="inferred from homology"/>
<keyword evidence="3 5" id="KW-0863">Zinc-finger</keyword>
<comment type="subcellular location">
    <subcellularLocation>
        <location evidence="6">Nucleus</location>
    </subcellularLocation>
</comment>
<evidence type="ECO:0000256" key="4">
    <source>
        <dbReference type="ARBA" id="ARBA00022833"/>
    </source>
</evidence>
<evidence type="ECO:0000256" key="5">
    <source>
        <dbReference type="PROSITE-ProRule" id="PRU00325"/>
    </source>
</evidence>
<sequence length="100" mass="11809">MHLRCVPGKYLKRNGINSILFVRKESIPTIVIYTLTKFGGGAREYKVKFDRSMGKFYCDCLFWNRLGIPCTHMFYVMKQEDVPKIPDRMVLKRWGKNIKS</sequence>
<evidence type="ECO:0000256" key="3">
    <source>
        <dbReference type="ARBA" id="ARBA00022771"/>
    </source>
</evidence>
<name>A0ABU6UU65_9FABA</name>
<dbReference type="PANTHER" id="PTHR31669">
    <property type="entry name" value="PROTEIN FAR1-RELATED SEQUENCE 10-RELATED"/>
    <property type="match status" value="1"/>
</dbReference>
<gene>
    <name evidence="8" type="ORF">PIB30_093942</name>
</gene>
<dbReference type="PANTHER" id="PTHR31669:SF251">
    <property type="entry name" value="PROTEIN FAR1-RELATED SEQUENCE"/>
    <property type="match status" value="1"/>
</dbReference>
<dbReference type="EMBL" id="JASCZI010122867">
    <property type="protein sequence ID" value="MED6164837.1"/>
    <property type="molecule type" value="Genomic_DNA"/>
</dbReference>
<evidence type="ECO:0000256" key="2">
    <source>
        <dbReference type="ARBA" id="ARBA00022723"/>
    </source>
</evidence>
<dbReference type="Proteomes" id="UP001341840">
    <property type="component" value="Unassembled WGS sequence"/>
</dbReference>
<dbReference type="InterPro" id="IPR007527">
    <property type="entry name" value="Znf_SWIM"/>
</dbReference>
<keyword evidence="9" id="KW-1185">Reference proteome</keyword>
<dbReference type="PROSITE" id="PS50966">
    <property type="entry name" value="ZF_SWIM"/>
    <property type="match status" value="1"/>
</dbReference>
<dbReference type="InterPro" id="IPR006564">
    <property type="entry name" value="Znf_PMZ"/>
</dbReference>
<keyword evidence="6" id="KW-0539">Nucleus</keyword>
<keyword evidence="2 6" id="KW-0479">Metal-binding</keyword>
<organism evidence="8 9">
    <name type="scientific">Stylosanthes scabra</name>
    <dbReference type="NCBI Taxonomy" id="79078"/>
    <lineage>
        <taxon>Eukaryota</taxon>
        <taxon>Viridiplantae</taxon>
        <taxon>Streptophyta</taxon>
        <taxon>Embryophyta</taxon>
        <taxon>Tracheophyta</taxon>
        <taxon>Spermatophyta</taxon>
        <taxon>Magnoliopsida</taxon>
        <taxon>eudicotyledons</taxon>
        <taxon>Gunneridae</taxon>
        <taxon>Pentapetalae</taxon>
        <taxon>rosids</taxon>
        <taxon>fabids</taxon>
        <taxon>Fabales</taxon>
        <taxon>Fabaceae</taxon>
        <taxon>Papilionoideae</taxon>
        <taxon>50 kb inversion clade</taxon>
        <taxon>dalbergioids sensu lato</taxon>
        <taxon>Dalbergieae</taxon>
        <taxon>Pterocarpus clade</taxon>
        <taxon>Stylosanthes</taxon>
    </lineage>
</organism>
<comment type="similarity">
    <text evidence="1 6">Belongs to the FHY3/FAR1 family.</text>
</comment>